<dbReference type="eggNOG" id="ENOG502S97T">
    <property type="taxonomic scope" value="Eukaryota"/>
</dbReference>
<evidence type="ECO:0000256" key="1">
    <source>
        <dbReference type="SAM" id="Phobius"/>
    </source>
</evidence>
<reference evidence="2 3" key="1">
    <citation type="journal article" date="2012" name="BMC Genomics">
        <title>Sequencing the genome of Marssonina brunnea reveals fungus-poplar co-evolution.</title>
        <authorList>
            <person name="Zhu S."/>
            <person name="Cao Y.-Z."/>
            <person name="Jiang C."/>
            <person name="Tan B.-Y."/>
            <person name="Wang Z."/>
            <person name="Feng S."/>
            <person name="Zhang L."/>
            <person name="Su X.-H."/>
            <person name="Brejova B."/>
            <person name="Vinar T."/>
            <person name="Xu M."/>
            <person name="Wang M.-X."/>
            <person name="Zhang S.-G."/>
            <person name="Huang M.-R."/>
            <person name="Wu R."/>
            <person name="Zhou Y."/>
        </authorList>
    </citation>
    <scope>NUCLEOTIDE SEQUENCE [LARGE SCALE GENOMIC DNA]</scope>
    <source>
        <strain evidence="2 3">MB_m1</strain>
    </source>
</reference>
<dbReference type="PANTHER" id="PTHR37919">
    <property type="entry name" value="PROTEIN CBG05606"/>
    <property type="match status" value="1"/>
</dbReference>
<dbReference type="PANTHER" id="PTHR37919:SF2">
    <property type="entry name" value="EXPERA DOMAIN-CONTAINING PROTEIN"/>
    <property type="match status" value="1"/>
</dbReference>
<evidence type="ECO:0000313" key="3">
    <source>
        <dbReference type="Proteomes" id="UP000006753"/>
    </source>
</evidence>
<keyword evidence="1" id="KW-1133">Transmembrane helix</keyword>
<keyword evidence="1" id="KW-0812">Transmembrane</keyword>
<dbReference type="EMBL" id="JH921449">
    <property type="protein sequence ID" value="EKD13641.1"/>
    <property type="molecule type" value="Genomic_DNA"/>
</dbReference>
<name>K1WLF0_MARBU</name>
<dbReference type="Proteomes" id="UP000006753">
    <property type="component" value="Unassembled WGS sequence"/>
</dbReference>
<evidence type="ECO:0000313" key="2">
    <source>
        <dbReference type="EMBL" id="EKD13641.1"/>
    </source>
</evidence>
<protein>
    <submittedName>
        <fullName evidence="2">Uncharacterized protein</fullName>
    </submittedName>
</protein>
<accession>K1WLF0</accession>
<dbReference type="AlphaFoldDB" id="K1WLF0"/>
<dbReference type="InParanoid" id="K1WLF0"/>
<dbReference type="KEGG" id="mbe:MBM_08359"/>
<feature type="transmembrane region" description="Helical" evidence="1">
    <location>
        <begin position="17"/>
        <end position="36"/>
    </location>
</feature>
<dbReference type="HOGENOM" id="CLU_1283486_0_0_1"/>
<keyword evidence="3" id="KW-1185">Reference proteome</keyword>
<dbReference type="STRING" id="1072389.K1WLF0"/>
<proteinExistence type="predicted"/>
<keyword evidence="1" id="KW-0472">Membrane</keyword>
<organism evidence="2 3">
    <name type="scientific">Marssonina brunnea f. sp. multigermtubi (strain MB_m1)</name>
    <name type="common">Marssonina leaf spot fungus</name>
    <dbReference type="NCBI Taxonomy" id="1072389"/>
    <lineage>
        <taxon>Eukaryota</taxon>
        <taxon>Fungi</taxon>
        <taxon>Dikarya</taxon>
        <taxon>Ascomycota</taxon>
        <taxon>Pezizomycotina</taxon>
        <taxon>Leotiomycetes</taxon>
        <taxon>Helotiales</taxon>
        <taxon>Drepanopezizaceae</taxon>
        <taxon>Drepanopeziza</taxon>
    </lineage>
</organism>
<dbReference type="OrthoDB" id="60858at2759"/>
<sequence length="215" mass="23926">MVSSRAPWAHTPSNLTIIWLFMSLPLVTWDAGYVMLRPMSMPGGSLHWPIWAPYELYGKIDYIYGWKAYNEKNGFTAAQTLLNIVETAMYVYYLYILYAFGRPSTAQGRGAPKRSSVGFLGEQRSVAGPKGAAAVLLAFSAAVMTFSKTVLYCKTEVQRVLILLGFFISLDHGNETGRILARIELNAELKLEVCQESTINSHFLDIRSNAIIGSL</sequence>
<gene>
    <name evidence="2" type="ORF">MBM_08359</name>
</gene>